<dbReference type="SUPFAM" id="SSF55961">
    <property type="entry name" value="Bet v1-like"/>
    <property type="match status" value="1"/>
</dbReference>
<proteinExistence type="predicted"/>
<accession>A0A218XPN4</accession>
<gene>
    <name evidence="1" type="ORF">CDL15_Pgr015631</name>
    <name evidence="2" type="ORF">CRG98_012430</name>
</gene>
<organism evidence="1 3">
    <name type="scientific">Punica granatum</name>
    <name type="common">Pomegranate</name>
    <dbReference type="NCBI Taxonomy" id="22663"/>
    <lineage>
        <taxon>Eukaryota</taxon>
        <taxon>Viridiplantae</taxon>
        <taxon>Streptophyta</taxon>
        <taxon>Embryophyta</taxon>
        <taxon>Tracheophyta</taxon>
        <taxon>Spermatophyta</taxon>
        <taxon>Magnoliopsida</taxon>
        <taxon>eudicotyledons</taxon>
        <taxon>Gunneridae</taxon>
        <taxon>Pentapetalae</taxon>
        <taxon>rosids</taxon>
        <taxon>malvids</taxon>
        <taxon>Myrtales</taxon>
        <taxon>Lythraceae</taxon>
        <taxon>Punica</taxon>
    </lineage>
</organism>
<name>A0A218XPN4_PUNGR</name>
<dbReference type="Pfam" id="PF10604">
    <property type="entry name" value="Polyketide_cyc2"/>
    <property type="match status" value="1"/>
</dbReference>
<reference evidence="1" key="2">
    <citation type="submission" date="2017-06" db="EMBL/GenBank/DDBJ databases">
        <title>The pomegranate genome and the genomics of punicalagin biosynthesis.</title>
        <authorList>
            <person name="Xu C."/>
        </authorList>
    </citation>
    <scope>NUCLEOTIDE SEQUENCE [LARGE SCALE GENOMIC DNA]</scope>
    <source>
        <tissue evidence="1">Fresh leaf</tissue>
    </source>
</reference>
<sequence>MAEEKSQPKWEGSSTAEIRPFTAAQVWPLLADDFCSLHKWLPGIDTCRWVEGTPGQPGLTRYCADSSTSKWANEKLIAIDAQEMCYSYEVTDNNIGFRSYVATIRVSPLTEGAGCKVEWSFTVEPVEEWKLEDMRAFIESGLHGMARNLETALKSQETA</sequence>
<dbReference type="EMBL" id="MTKT01001080">
    <property type="protein sequence ID" value="OWM86596.1"/>
    <property type="molecule type" value="Genomic_DNA"/>
</dbReference>
<dbReference type="CDD" id="cd07821">
    <property type="entry name" value="PYR_PYL_RCAR_like"/>
    <property type="match status" value="1"/>
</dbReference>
<reference evidence="2 4" key="3">
    <citation type="submission" date="2017-11" db="EMBL/GenBank/DDBJ databases">
        <title>De-novo sequencing of pomegranate (Punica granatum L.) genome.</title>
        <authorList>
            <person name="Akparov Z."/>
            <person name="Amiraslanov A."/>
            <person name="Hajiyeva S."/>
            <person name="Abbasov M."/>
            <person name="Kaur K."/>
            <person name="Hamwieh A."/>
            <person name="Solovyev V."/>
            <person name="Salamov A."/>
            <person name="Braich B."/>
            <person name="Kosarev P."/>
            <person name="Mahmoud A."/>
            <person name="Hajiyev E."/>
            <person name="Babayeva S."/>
            <person name="Izzatullayeva V."/>
            <person name="Mammadov A."/>
            <person name="Mammadov A."/>
            <person name="Sharifova S."/>
            <person name="Ojaghi J."/>
            <person name="Eynullazada K."/>
            <person name="Bayramov B."/>
            <person name="Abdulazimova A."/>
            <person name="Shahmuradov I."/>
        </authorList>
    </citation>
    <scope>NUCLEOTIDE SEQUENCE [LARGE SCALE GENOMIC DNA]</scope>
    <source>
        <strain evidence="2">AG2017</strain>
        <strain evidence="4">cv. AG2017</strain>
        <tissue evidence="2">Leaf</tissue>
    </source>
</reference>
<dbReference type="InterPro" id="IPR053249">
    <property type="entry name" value="LFS"/>
</dbReference>
<dbReference type="OrthoDB" id="1592664at2759"/>
<evidence type="ECO:0000313" key="3">
    <source>
        <dbReference type="Proteomes" id="UP000197138"/>
    </source>
</evidence>
<evidence type="ECO:0000313" key="2">
    <source>
        <dbReference type="EMBL" id="PKI67181.1"/>
    </source>
</evidence>
<evidence type="ECO:0000313" key="4">
    <source>
        <dbReference type="Proteomes" id="UP000233551"/>
    </source>
</evidence>
<dbReference type="EMBL" id="PGOL01000634">
    <property type="protein sequence ID" value="PKI67181.1"/>
    <property type="molecule type" value="Genomic_DNA"/>
</dbReference>
<comment type="caution">
    <text evidence="1">The sequence shown here is derived from an EMBL/GenBank/DDBJ whole genome shotgun (WGS) entry which is preliminary data.</text>
</comment>
<dbReference type="InterPro" id="IPR019587">
    <property type="entry name" value="Polyketide_cyclase/dehydratase"/>
</dbReference>
<dbReference type="Gene3D" id="3.30.530.20">
    <property type="match status" value="1"/>
</dbReference>
<evidence type="ECO:0000313" key="1">
    <source>
        <dbReference type="EMBL" id="OWM86596.1"/>
    </source>
</evidence>
<dbReference type="STRING" id="22663.A0A218XPN4"/>
<dbReference type="GeneID" id="116187052"/>
<dbReference type="InterPro" id="IPR023393">
    <property type="entry name" value="START-like_dom_sf"/>
</dbReference>
<dbReference type="Proteomes" id="UP000233551">
    <property type="component" value="Unassembled WGS sequence"/>
</dbReference>
<dbReference type="PANTHER" id="PTHR33789:SF11">
    <property type="entry name" value="OS05G0202300 PROTEIN"/>
    <property type="match status" value="1"/>
</dbReference>
<dbReference type="Proteomes" id="UP000197138">
    <property type="component" value="Unassembled WGS sequence"/>
</dbReference>
<reference evidence="3" key="1">
    <citation type="journal article" date="2017" name="Plant J.">
        <title>The pomegranate (Punica granatum L.) genome and the genomics of punicalagin biosynthesis.</title>
        <authorList>
            <person name="Qin G."/>
            <person name="Xu C."/>
            <person name="Ming R."/>
            <person name="Tang H."/>
            <person name="Guyot R."/>
            <person name="Kramer E.M."/>
            <person name="Hu Y."/>
            <person name="Yi X."/>
            <person name="Qi Y."/>
            <person name="Xu X."/>
            <person name="Gao Z."/>
            <person name="Pan H."/>
            <person name="Jian J."/>
            <person name="Tian Y."/>
            <person name="Yue Z."/>
            <person name="Xu Y."/>
        </authorList>
    </citation>
    <scope>NUCLEOTIDE SEQUENCE [LARGE SCALE GENOMIC DNA]</scope>
    <source>
        <strain evidence="3">cv. Dabenzi</strain>
    </source>
</reference>
<keyword evidence="4" id="KW-1185">Reference proteome</keyword>
<dbReference type="AlphaFoldDB" id="A0A218XPN4"/>
<protein>
    <submittedName>
        <fullName evidence="1">Uncharacterized protein</fullName>
    </submittedName>
</protein>
<dbReference type="GO" id="GO:0004864">
    <property type="term" value="F:protein phosphatase inhibitor activity"/>
    <property type="evidence" value="ECO:0007669"/>
    <property type="project" value="UniProtKB-ARBA"/>
</dbReference>
<dbReference type="PANTHER" id="PTHR33789">
    <property type="entry name" value="LACHRYMATORY-FACTOR SYNTHASE"/>
    <property type="match status" value="1"/>
</dbReference>